<dbReference type="RefSeq" id="WP_015284985.1">
    <property type="nucleotide sequence ID" value="NC_019943.1"/>
</dbReference>
<evidence type="ECO:0000313" key="1">
    <source>
        <dbReference type="EMBL" id="AGB02021.1"/>
    </source>
</evidence>
<evidence type="ECO:0000313" key="2">
    <source>
        <dbReference type="Proteomes" id="UP000010824"/>
    </source>
</evidence>
<dbReference type="AlphaFoldDB" id="L0HE08"/>
<name>L0HE08_METFS</name>
<sequence>MGAILRILKRKEVKQMTVHRIETGTSEGDALGFTEDLFSGWLEMEAGNRLILHYIISRHKNEGNTQALICQWLTGGYDVSVVMPRPVMQHILRKFRFVPGTARFPDQYEDAVEVWHHAGIRESPGNRETRGSCAISG</sequence>
<keyword evidence="2" id="KW-1185">Reference proteome</keyword>
<dbReference type="eggNOG" id="arCOG12706">
    <property type="taxonomic scope" value="Archaea"/>
</dbReference>
<dbReference type="EMBL" id="CP003167">
    <property type="protein sequence ID" value="AGB02021.1"/>
    <property type="molecule type" value="Genomic_DNA"/>
</dbReference>
<proteinExistence type="predicted"/>
<accession>L0HE08</accession>
<dbReference type="Proteomes" id="UP000010824">
    <property type="component" value="Chromosome"/>
</dbReference>
<dbReference type="KEGG" id="mfo:Metfor_0968"/>
<organism evidence="1 2">
    <name type="scientific">Methanoregula formicica (strain DSM 22288 / NBRC 105244 / SMSP)</name>
    <dbReference type="NCBI Taxonomy" id="593750"/>
    <lineage>
        <taxon>Archaea</taxon>
        <taxon>Methanobacteriati</taxon>
        <taxon>Methanobacteriota</taxon>
        <taxon>Stenosarchaea group</taxon>
        <taxon>Methanomicrobia</taxon>
        <taxon>Methanomicrobiales</taxon>
        <taxon>Methanoregulaceae</taxon>
        <taxon>Methanoregula</taxon>
    </lineage>
</organism>
<dbReference type="GeneID" id="14310281"/>
<reference evidence="1 2" key="2">
    <citation type="journal article" date="2014" name="Genome Announc.">
        <title>Complete Genome Sequence of Methanoregula formicica SMSPT, a Mesophilic Hydrogenotrophic Methanogen Isolated from a Methanogenic Upflow Anaerobic Sludge Blanket Reactor.</title>
        <authorList>
            <person name="Yamamoto K."/>
            <person name="Tamaki H."/>
            <person name="Cadillo-Quiroz H."/>
            <person name="Imachi H."/>
            <person name="Kyrpides N."/>
            <person name="Woyke T."/>
            <person name="Goodwin L."/>
            <person name="Zinder S.H."/>
            <person name="Kamagata Y."/>
            <person name="Liu W.T."/>
        </authorList>
    </citation>
    <scope>NUCLEOTIDE SEQUENCE [LARGE SCALE GENOMIC DNA]</scope>
    <source>
        <strain evidence="2">DSM 22288 / NBRC 105244 / SMSP</strain>
    </source>
</reference>
<protein>
    <submittedName>
        <fullName evidence="1">Uncharacterized protein</fullName>
    </submittedName>
</protein>
<gene>
    <name evidence="1" type="ordered locus">Metfor_0968</name>
</gene>
<dbReference type="InParanoid" id="L0HE08"/>
<reference evidence="2" key="1">
    <citation type="submission" date="2011-12" db="EMBL/GenBank/DDBJ databases">
        <title>Complete sequence of Methanoregula formicicum SMSP.</title>
        <authorList>
            <person name="Lucas S."/>
            <person name="Han J."/>
            <person name="Lapidus A."/>
            <person name="Cheng J.-F."/>
            <person name="Goodwin L."/>
            <person name="Pitluck S."/>
            <person name="Peters L."/>
            <person name="Ovchinnikova G."/>
            <person name="Teshima H."/>
            <person name="Detter J.C."/>
            <person name="Han C."/>
            <person name="Tapia R."/>
            <person name="Land M."/>
            <person name="Hauser L."/>
            <person name="Kyrpides N."/>
            <person name="Ivanova N."/>
            <person name="Pagani I."/>
            <person name="Imachi H."/>
            <person name="Tamaki H."/>
            <person name="Sekiguchi Y."/>
            <person name="Kamagata Y."/>
            <person name="Cadillo-Quiroz H."/>
            <person name="Zinder S."/>
            <person name="Liu W.-T."/>
            <person name="Woyke T."/>
        </authorList>
    </citation>
    <scope>NUCLEOTIDE SEQUENCE [LARGE SCALE GENOMIC DNA]</scope>
    <source>
        <strain evidence="2">DSM 22288 / NBRC 105244 / SMSP</strain>
    </source>
</reference>
<dbReference type="OrthoDB" id="379963at2157"/>
<dbReference type="HOGENOM" id="CLU_1860698_0_0_2"/>